<reference evidence="2 3" key="1">
    <citation type="submission" date="2021-06" db="EMBL/GenBank/DDBJ databases">
        <title>Caerostris darwini draft genome.</title>
        <authorList>
            <person name="Kono N."/>
            <person name="Arakawa K."/>
        </authorList>
    </citation>
    <scope>NUCLEOTIDE SEQUENCE [LARGE SCALE GENOMIC DNA]</scope>
</reference>
<evidence type="ECO:0000313" key="3">
    <source>
        <dbReference type="Proteomes" id="UP001054837"/>
    </source>
</evidence>
<gene>
    <name evidence="2" type="ORF">CDAR_87741</name>
</gene>
<evidence type="ECO:0000256" key="1">
    <source>
        <dbReference type="SAM" id="MobiDB-lite"/>
    </source>
</evidence>
<keyword evidence="3" id="KW-1185">Reference proteome</keyword>
<protein>
    <submittedName>
        <fullName evidence="2">Uncharacterized protein</fullName>
    </submittedName>
</protein>
<organism evidence="2 3">
    <name type="scientific">Caerostris darwini</name>
    <dbReference type="NCBI Taxonomy" id="1538125"/>
    <lineage>
        <taxon>Eukaryota</taxon>
        <taxon>Metazoa</taxon>
        <taxon>Ecdysozoa</taxon>
        <taxon>Arthropoda</taxon>
        <taxon>Chelicerata</taxon>
        <taxon>Arachnida</taxon>
        <taxon>Araneae</taxon>
        <taxon>Araneomorphae</taxon>
        <taxon>Entelegynae</taxon>
        <taxon>Araneoidea</taxon>
        <taxon>Araneidae</taxon>
        <taxon>Caerostris</taxon>
    </lineage>
</organism>
<sequence length="96" mass="10813">MTSKVPFSSNSPPGPNPGLMSEIPEKSHKQREMTSAFMGTLHSFSPQPLLCPSLPENPLLVSNFWRMFDIAFSISWNRKVSVELSIKYGFFHGLQI</sequence>
<comment type="caution">
    <text evidence="2">The sequence shown here is derived from an EMBL/GenBank/DDBJ whole genome shotgun (WGS) entry which is preliminary data.</text>
</comment>
<evidence type="ECO:0000313" key="2">
    <source>
        <dbReference type="EMBL" id="GIY28451.1"/>
    </source>
</evidence>
<proteinExistence type="predicted"/>
<feature type="region of interest" description="Disordered" evidence="1">
    <location>
        <begin position="1"/>
        <end position="29"/>
    </location>
</feature>
<dbReference type="Proteomes" id="UP001054837">
    <property type="component" value="Unassembled WGS sequence"/>
</dbReference>
<dbReference type="EMBL" id="BPLQ01007175">
    <property type="protein sequence ID" value="GIY28451.1"/>
    <property type="molecule type" value="Genomic_DNA"/>
</dbReference>
<dbReference type="AlphaFoldDB" id="A0AAV4S781"/>
<name>A0AAV4S781_9ARAC</name>
<accession>A0AAV4S781</accession>